<feature type="disulfide bond" evidence="4">
    <location>
        <begin position="377"/>
        <end position="431"/>
    </location>
</feature>
<keyword evidence="8" id="KW-1185">Reference proteome</keyword>
<dbReference type="PROSITE" id="PS50184">
    <property type="entry name" value="VWFC_2"/>
    <property type="match status" value="1"/>
</dbReference>
<sequence>MDTPYDPPLPHSLFAPCHAVVPPKHYYEACMFDSCFVPGSGLECASLQAYAALCTQANICVDWRNRTHGVCSMTCPPHREYRACGPADEPSCEPIAQKNARLVEGCFCPEGTMNYAPGFDVCVEMCGCVGPDDVPRKFGEHFEFDCKDCVCLEGGRGIICEPRECRQEPVTCTEDGTYPLTEVNPADTCCNITSCKCNTSLCQGKPPKCPLGFDVSSETKPGKCCPSYSCVPKGVCVHGNAEYQVSPGRGAVPGGGELVDVPGQCCGKCQQTHCIIKRPGTETIVLKPGDIRHDPTNNCTFFSCANVHNQLISSVSNITCPDFDPSICLPGSVTLMPNGCCRKCIPRNETRIFCSTIPMTKEISHSGCTKKVVMNSCSGSCGTSVNYSQEAHALRHSCECCQERRVSLRNVTLRCADGSHRAFSYPQVEECACDHMCPQSQHPKALRPRPGCVGAATPSALATDLGPGW</sequence>
<feature type="domain" description="CTCK" evidence="5">
    <location>
        <begin position="354"/>
        <end position="438"/>
    </location>
</feature>
<dbReference type="CDD" id="cd19941">
    <property type="entry name" value="TIL"/>
    <property type="match status" value="1"/>
</dbReference>
<dbReference type="Gene3D" id="2.10.25.10">
    <property type="entry name" value="Laminin"/>
    <property type="match status" value="1"/>
</dbReference>
<dbReference type="GO" id="GO:0031012">
    <property type="term" value="C:extracellular matrix"/>
    <property type="evidence" value="ECO:0007669"/>
    <property type="project" value="TreeGrafter"/>
</dbReference>
<dbReference type="SMART" id="SM00832">
    <property type="entry name" value="C8"/>
    <property type="match status" value="1"/>
</dbReference>
<dbReference type="SUPFAM" id="SSF57567">
    <property type="entry name" value="Serine protease inhibitors"/>
    <property type="match status" value="1"/>
</dbReference>
<name>A0A8C7AJQ1_NEOVI</name>
<protein>
    <submittedName>
        <fullName evidence="7">Uncharacterized protein</fullName>
    </submittedName>
</protein>
<dbReference type="Pfam" id="PF00007">
    <property type="entry name" value="Cys_knot"/>
    <property type="match status" value="1"/>
</dbReference>
<dbReference type="SMART" id="SM00041">
    <property type="entry name" value="CT"/>
    <property type="match status" value="1"/>
</dbReference>
<dbReference type="PANTHER" id="PTHR11339:SF406">
    <property type="entry name" value="MUCIN-5AC-LIKE"/>
    <property type="match status" value="1"/>
</dbReference>
<accession>A0A8C7AJQ1</accession>
<evidence type="ECO:0000256" key="3">
    <source>
        <dbReference type="ARBA" id="ARBA00023157"/>
    </source>
</evidence>
<keyword evidence="3 4" id="KW-1015">Disulfide bond</keyword>
<dbReference type="GeneTree" id="ENSGT00940000156076"/>
<reference evidence="7" key="1">
    <citation type="submission" date="2025-08" db="UniProtKB">
        <authorList>
            <consortium name="Ensembl"/>
        </authorList>
    </citation>
    <scope>IDENTIFICATION</scope>
</reference>
<dbReference type="InterPro" id="IPR006208">
    <property type="entry name" value="Glyco_hormone_CN"/>
</dbReference>
<dbReference type="Pfam" id="PF08742">
    <property type="entry name" value="C8"/>
    <property type="match status" value="1"/>
</dbReference>
<organism evidence="7 8">
    <name type="scientific">Neovison vison</name>
    <name type="common">American mink</name>
    <name type="synonym">Mustela vison</name>
    <dbReference type="NCBI Taxonomy" id="452646"/>
    <lineage>
        <taxon>Eukaryota</taxon>
        <taxon>Metazoa</taxon>
        <taxon>Chordata</taxon>
        <taxon>Craniata</taxon>
        <taxon>Vertebrata</taxon>
        <taxon>Euteleostomi</taxon>
        <taxon>Mammalia</taxon>
        <taxon>Eutheria</taxon>
        <taxon>Laurasiatheria</taxon>
        <taxon>Carnivora</taxon>
        <taxon>Caniformia</taxon>
        <taxon>Musteloidea</taxon>
        <taxon>Mustelidae</taxon>
        <taxon>Mustelinae</taxon>
        <taxon>Neogale</taxon>
    </lineage>
</organism>
<dbReference type="AlphaFoldDB" id="A0A8C7AJQ1"/>
<dbReference type="InterPro" id="IPR029034">
    <property type="entry name" value="Cystine-knot_cytokine"/>
</dbReference>
<evidence type="ECO:0000256" key="4">
    <source>
        <dbReference type="PROSITE-ProRule" id="PRU00039"/>
    </source>
</evidence>
<dbReference type="Proteomes" id="UP000694425">
    <property type="component" value="Unplaced"/>
</dbReference>
<dbReference type="PANTHER" id="PTHR11339">
    <property type="entry name" value="EXTRACELLULAR MATRIX GLYCOPROTEIN RELATED"/>
    <property type="match status" value="1"/>
</dbReference>
<dbReference type="InterPro" id="IPR050780">
    <property type="entry name" value="Mucin_vWF_Thrombospondin_sf"/>
</dbReference>
<evidence type="ECO:0000259" key="5">
    <source>
        <dbReference type="PROSITE" id="PS01225"/>
    </source>
</evidence>
<evidence type="ECO:0000313" key="8">
    <source>
        <dbReference type="Proteomes" id="UP000694425"/>
    </source>
</evidence>
<dbReference type="InterPro" id="IPR006207">
    <property type="entry name" value="Cys_knot_C"/>
</dbReference>
<evidence type="ECO:0000313" key="7">
    <source>
        <dbReference type="Ensembl" id="ENSNVIP00000008379.1"/>
    </source>
</evidence>
<feature type="domain" description="VWFC" evidence="6">
    <location>
        <begin position="128"/>
        <end position="196"/>
    </location>
</feature>
<dbReference type="SMART" id="SM00214">
    <property type="entry name" value="VWC"/>
    <property type="match status" value="1"/>
</dbReference>
<feature type="disulfide bond" evidence="4">
    <location>
        <begin position="381"/>
        <end position="433"/>
    </location>
</feature>
<dbReference type="InterPro" id="IPR014853">
    <property type="entry name" value="VWF/SSPO/ZAN-like_Cys-rich_dom"/>
</dbReference>
<evidence type="ECO:0000259" key="6">
    <source>
        <dbReference type="PROSITE" id="PS50184"/>
    </source>
</evidence>
<dbReference type="PROSITE" id="PS01185">
    <property type="entry name" value="CTCK_1"/>
    <property type="match status" value="1"/>
</dbReference>
<dbReference type="InterPro" id="IPR036084">
    <property type="entry name" value="Ser_inhib-like_sf"/>
</dbReference>
<dbReference type="InterPro" id="IPR001007">
    <property type="entry name" value="VWF_dom"/>
</dbReference>
<dbReference type="GO" id="GO:0005615">
    <property type="term" value="C:extracellular space"/>
    <property type="evidence" value="ECO:0007669"/>
    <property type="project" value="TreeGrafter"/>
</dbReference>
<dbReference type="Gene3D" id="2.10.90.10">
    <property type="entry name" value="Cystine-knot cytokines"/>
    <property type="match status" value="1"/>
</dbReference>
<dbReference type="Ensembl" id="ENSNVIT00000009812.1">
    <property type="protein sequence ID" value="ENSNVIP00000008379.1"/>
    <property type="gene ID" value="ENSNVIG00000006616.1"/>
</dbReference>
<reference evidence="7" key="2">
    <citation type="submission" date="2025-09" db="UniProtKB">
        <authorList>
            <consortium name="Ensembl"/>
        </authorList>
    </citation>
    <scope>IDENTIFICATION</scope>
</reference>
<evidence type="ECO:0000256" key="2">
    <source>
        <dbReference type="ARBA" id="ARBA00022525"/>
    </source>
</evidence>
<dbReference type="PROSITE" id="PS01208">
    <property type="entry name" value="VWFC_1"/>
    <property type="match status" value="1"/>
</dbReference>
<dbReference type="PROSITE" id="PS01225">
    <property type="entry name" value="CTCK_2"/>
    <property type="match status" value="1"/>
</dbReference>
<proteinExistence type="predicted"/>
<comment type="subcellular location">
    <subcellularLocation>
        <location evidence="1">Secreted</location>
    </subcellularLocation>
</comment>
<keyword evidence="2" id="KW-0964">Secreted</keyword>
<evidence type="ECO:0000256" key="1">
    <source>
        <dbReference type="ARBA" id="ARBA00004613"/>
    </source>
</evidence>
<comment type="caution">
    <text evidence="4">Lacks conserved residue(s) required for the propagation of feature annotation.</text>
</comment>